<dbReference type="RefSeq" id="WP_074696501.1">
    <property type="nucleotide sequence ID" value="NZ_FNJN01000006.1"/>
</dbReference>
<dbReference type="AlphaFoldDB" id="A0A1H0RDV8"/>
<evidence type="ECO:0008006" key="5">
    <source>
        <dbReference type="Google" id="ProtNLM"/>
    </source>
</evidence>
<proteinExistence type="predicted"/>
<evidence type="ECO:0000256" key="2">
    <source>
        <dbReference type="SAM" id="Phobius"/>
    </source>
</evidence>
<accession>A0A1H0RDV8</accession>
<evidence type="ECO:0000313" key="3">
    <source>
        <dbReference type="EMBL" id="SDP27098.1"/>
    </source>
</evidence>
<feature type="region of interest" description="Disordered" evidence="1">
    <location>
        <begin position="1"/>
        <end position="52"/>
    </location>
</feature>
<feature type="transmembrane region" description="Helical" evidence="2">
    <location>
        <begin position="83"/>
        <end position="113"/>
    </location>
</feature>
<protein>
    <recommendedName>
        <fullName evidence="5">DUF4190 domain-containing protein</fullName>
    </recommendedName>
</protein>
<keyword evidence="2" id="KW-0812">Transmembrane</keyword>
<evidence type="ECO:0000256" key="1">
    <source>
        <dbReference type="SAM" id="MobiDB-lite"/>
    </source>
</evidence>
<sequence>MTEVPPPTRRARKEDVAPAVELPPVPPLPADVRAAGSEMTTPDAGDDDDGRLPTAQLEMAAFGDHLIPYAPPVPPKPPSVAPWALGVAIIALAAALFTGWLVPIGVVGAILASVSLRRAHDSRRVAVWALALAVVSIAFSVGWLIWGFSQLSVG</sequence>
<keyword evidence="2" id="KW-1133">Transmembrane helix</keyword>
<dbReference type="Proteomes" id="UP000186456">
    <property type="component" value="Unassembled WGS sequence"/>
</dbReference>
<keyword evidence="2" id="KW-0472">Membrane</keyword>
<organism evidence="3 4">
    <name type="scientific">Microbacterium testaceum (strain StLB037)</name>
    <dbReference type="NCBI Taxonomy" id="979556"/>
    <lineage>
        <taxon>Bacteria</taxon>
        <taxon>Bacillati</taxon>
        <taxon>Actinomycetota</taxon>
        <taxon>Actinomycetes</taxon>
        <taxon>Micrococcales</taxon>
        <taxon>Microbacteriaceae</taxon>
        <taxon>Microbacterium</taxon>
    </lineage>
</organism>
<name>A0A1H0RDV8_MICTS</name>
<dbReference type="EMBL" id="FNJN01000006">
    <property type="protein sequence ID" value="SDP27098.1"/>
    <property type="molecule type" value="Genomic_DNA"/>
</dbReference>
<reference evidence="3 4" key="1">
    <citation type="submission" date="2016-10" db="EMBL/GenBank/DDBJ databases">
        <authorList>
            <person name="de Groot N.N."/>
        </authorList>
    </citation>
    <scope>NUCLEOTIDE SEQUENCE [LARGE SCALE GENOMIC DNA]</scope>
    <source>
        <strain evidence="3 4">StLB037</strain>
    </source>
</reference>
<feature type="transmembrane region" description="Helical" evidence="2">
    <location>
        <begin position="125"/>
        <end position="146"/>
    </location>
</feature>
<gene>
    <name evidence="3" type="ORF">SAMN04487788_2812</name>
</gene>
<evidence type="ECO:0000313" key="4">
    <source>
        <dbReference type="Proteomes" id="UP000186456"/>
    </source>
</evidence>